<feature type="compositionally biased region" description="Basic and acidic residues" evidence="1">
    <location>
        <begin position="344"/>
        <end position="354"/>
    </location>
</feature>
<dbReference type="GeneID" id="83207690"/>
<gene>
    <name evidence="3" type="ORF">O0I10_000268</name>
</gene>
<feature type="compositionally biased region" description="Polar residues" evidence="1">
    <location>
        <begin position="375"/>
        <end position="387"/>
    </location>
</feature>
<feature type="compositionally biased region" description="Polar residues" evidence="1">
    <location>
        <begin position="48"/>
        <end position="66"/>
    </location>
</feature>
<protein>
    <recommendedName>
        <fullName evidence="2">BRCT domain-containing protein</fullName>
    </recommendedName>
</protein>
<evidence type="ECO:0000256" key="1">
    <source>
        <dbReference type="SAM" id="MobiDB-lite"/>
    </source>
</evidence>
<accession>A0AAD8DJV4</accession>
<feature type="compositionally biased region" description="Polar residues" evidence="1">
    <location>
        <begin position="221"/>
        <end position="233"/>
    </location>
</feature>
<evidence type="ECO:0000313" key="4">
    <source>
        <dbReference type="Proteomes" id="UP001234581"/>
    </source>
</evidence>
<dbReference type="Gene3D" id="3.40.50.10190">
    <property type="entry name" value="BRCT domain"/>
    <property type="match status" value="3"/>
</dbReference>
<feature type="domain" description="BRCT" evidence="2">
    <location>
        <begin position="80"/>
        <end position="171"/>
    </location>
</feature>
<feature type="compositionally biased region" description="Pro residues" evidence="1">
    <location>
        <begin position="438"/>
        <end position="455"/>
    </location>
</feature>
<dbReference type="GO" id="GO:0000278">
    <property type="term" value="P:mitotic cell cycle"/>
    <property type="evidence" value="ECO:0007669"/>
    <property type="project" value="TreeGrafter"/>
</dbReference>
<dbReference type="EMBL" id="JARTCD010000001">
    <property type="protein sequence ID" value="KAJ8663992.1"/>
    <property type="molecule type" value="Genomic_DNA"/>
</dbReference>
<dbReference type="PANTHER" id="PTHR14625">
    <property type="entry name" value="MICROCEPHALIN"/>
    <property type="match status" value="1"/>
</dbReference>
<dbReference type="Pfam" id="PF00533">
    <property type="entry name" value="BRCT"/>
    <property type="match status" value="1"/>
</dbReference>
<dbReference type="PANTHER" id="PTHR14625:SF3">
    <property type="entry name" value="MICROCEPHALIN"/>
    <property type="match status" value="1"/>
</dbReference>
<dbReference type="PROSITE" id="PS50172">
    <property type="entry name" value="BRCT"/>
    <property type="match status" value="3"/>
</dbReference>
<feature type="compositionally biased region" description="Low complexity" evidence="1">
    <location>
        <begin position="69"/>
        <end position="79"/>
    </location>
</feature>
<feature type="region of interest" description="Disordered" evidence="1">
    <location>
        <begin position="1"/>
        <end position="29"/>
    </location>
</feature>
<feature type="compositionally biased region" description="Low complexity" evidence="1">
    <location>
        <begin position="402"/>
        <end position="437"/>
    </location>
</feature>
<feature type="compositionally biased region" description="Low complexity" evidence="1">
    <location>
        <begin position="456"/>
        <end position="470"/>
    </location>
</feature>
<feature type="domain" description="BRCT" evidence="2">
    <location>
        <begin position="645"/>
        <end position="668"/>
    </location>
</feature>
<feature type="compositionally biased region" description="Low complexity" evidence="1">
    <location>
        <begin position="321"/>
        <end position="340"/>
    </location>
</feature>
<dbReference type="Proteomes" id="UP001234581">
    <property type="component" value="Unassembled WGS sequence"/>
</dbReference>
<feature type="compositionally biased region" description="Basic and acidic residues" evidence="1">
    <location>
        <begin position="187"/>
        <end position="197"/>
    </location>
</feature>
<comment type="caution">
    <text evidence="3">The sequence shown here is derived from an EMBL/GenBank/DDBJ whole genome shotgun (WGS) entry which is preliminary data.</text>
</comment>
<dbReference type="InterPro" id="IPR036420">
    <property type="entry name" value="BRCT_dom_sf"/>
</dbReference>
<evidence type="ECO:0000259" key="2">
    <source>
        <dbReference type="PROSITE" id="PS50172"/>
    </source>
</evidence>
<feature type="region of interest" description="Disordered" evidence="1">
    <location>
        <begin position="42"/>
        <end position="82"/>
    </location>
</feature>
<dbReference type="SUPFAM" id="SSF52113">
    <property type="entry name" value="BRCT domain"/>
    <property type="match status" value="3"/>
</dbReference>
<dbReference type="InterPro" id="IPR022047">
    <property type="entry name" value="Microcephalin-like"/>
</dbReference>
<dbReference type="SMART" id="SM00292">
    <property type="entry name" value="BRCT"/>
    <property type="match status" value="3"/>
</dbReference>
<feature type="domain" description="BRCT" evidence="2">
    <location>
        <begin position="494"/>
        <end position="575"/>
    </location>
</feature>
<dbReference type="Pfam" id="PF12738">
    <property type="entry name" value="PTCB-BRCT"/>
    <property type="match status" value="1"/>
</dbReference>
<dbReference type="CDD" id="cd17716">
    <property type="entry name" value="BRCT_microcephalin_rpt1"/>
    <property type="match status" value="1"/>
</dbReference>
<feature type="compositionally biased region" description="Low complexity" evidence="1">
    <location>
        <begin position="254"/>
        <end position="274"/>
    </location>
</feature>
<feature type="region of interest" description="Disordered" evidence="1">
    <location>
        <begin position="181"/>
        <end position="502"/>
    </location>
</feature>
<feature type="compositionally biased region" description="Basic and acidic residues" evidence="1">
    <location>
        <begin position="275"/>
        <end position="293"/>
    </location>
</feature>
<dbReference type="InterPro" id="IPR001357">
    <property type="entry name" value="BRCT_dom"/>
</dbReference>
<reference evidence="3 4" key="1">
    <citation type="submission" date="2023-03" db="EMBL/GenBank/DDBJ databases">
        <title>Genome sequence of Lichtheimia ornata CBS 291.66.</title>
        <authorList>
            <person name="Mohabir J.T."/>
            <person name="Shea T.P."/>
            <person name="Kurbessoian T."/>
            <person name="Berby B."/>
            <person name="Fontaine J."/>
            <person name="Livny J."/>
            <person name="Gnirke A."/>
            <person name="Stajich J.E."/>
            <person name="Cuomo C.A."/>
        </authorList>
    </citation>
    <scope>NUCLEOTIDE SEQUENCE [LARGE SCALE GENOMIC DNA]</scope>
    <source>
        <strain evidence="3">CBS 291.66</strain>
    </source>
</reference>
<name>A0AAD8DJV4_9FUNG</name>
<sequence>MSQTTKRRSIRFGKEGPAASIRTGSKSTSDLRQLSLNSFLKTHDSLSMPATASSRRVTDHSPSQKKLASPKTTPASPTPDHSQLLKGVVACLDIRTEDGDDVSENFERALQSMGAKTRRTFSDSVTHLVFKNGSNATLKKALSKKIHIVNLLWITRCKREGRRLEEKEFLIESPQGIVLAGKKRRKSMEPGKVKALNEEEASDKRKRARSTIGGNGLPSKGGSTLLQQQQQRHSSAHEYRPSTLSQSLLKLEASTSNSTTDSSNTNTTDKSTSNSHEEQQELDEVAERVRRELEGEDIDLTPPASPVLSRPHLSTAALERQQQQQQQQQQEQAAAAAQAQKPVVTKEMRERNEQIKAQIKADFFVGDTAPPPVKSSRQSLGSSNTTPLRRKRRSLGGNLSRPNLSTSSSSSSTTTASTNNNTSTTATTTTATAATATPMPPPSQPQPPQPKPSQQPQPSSSSLSSSKPATIDGDASSSNSAHTMKTRSSNPKPTIVMTSMSKGERDRCAAAIKRMGVYEVATTVDERTTHVIVGKRRRTVSVLYGLLFGAWLVKPTWIFDSERNKEYLSESEYEVIDYYPDAPRARQQKPFLPSNLDIFVHSAHILDTNSIKTLIHKAKGRTVDDISQADLIISKHPLETTNKMTINENWILDCIERWRYLPTEPYSIKKKTNVT</sequence>
<feature type="compositionally biased region" description="Polar residues" evidence="1">
    <location>
        <begin position="475"/>
        <end position="501"/>
    </location>
</feature>
<dbReference type="CDD" id="cd17736">
    <property type="entry name" value="BRCT_microcephalin_rpt2"/>
    <property type="match status" value="1"/>
</dbReference>
<proteinExistence type="predicted"/>
<keyword evidence="4" id="KW-1185">Reference proteome</keyword>
<evidence type="ECO:0000313" key="3">
    <source>
        <dbReference type="EMBL" id="KAJ8663992.1"/>
    </source>
</evidence>
<organism evidence="3 4">
    <name type="scientific">Lichtheimia ornata</name>
    <dbReference type="NCBI Taxonomy" id="688661"/>
    <lineage>
        <taxon>Eukaryota</taxon>
        <taxon>Fungi</taxon>
        <taxon>Fungi incertae sedis</taxon>
        <taxon>Mucoromycota</taxon>
        <taxon>Mucoromycotina</taxon>
        <taxon>Mucoromycetes</taxon>
        <taxon>Mucorales</taxon>
        <taxon>Lichtheimiaceae</taxon>
        <taxon>Lichtheimia</taxon>
    </lineage>
</organism>
<dbReference type="RefSeq" id="XP_058348904.1">
    <property type="nucleotide sequence ID" value="XM_058480381.1"/>
</dbReference>
<dbReference type="CDD" id="cd17751">
    <property type="entry name" value="BRCT_microcephalin_rpt3"/>
    <property type="match status" value="1"/>
</dbReference>
<dbReference type="AlphaFoldDB" id="A0AAD8DJV4"/>
<feature type="compositionally biased region" description="Basic residues" evidence="1">
    <location>
        <begin position="1"/>
        <end position="11"/>
    </location>
</feature>